<feature type="compositionally biased region" description="Polar residues" evidence="1">
    <location>
        <begin position="178"/>
        <end position="187"/>
    </location>
</feature>
<dbReference type="EMBL" id="QXGC01005549">
    <property type="protein sequence ID" value="KAE9164951.1"/>
    <property type="molecule type" value="Genomic_DNA"/>
</dbReference>
<accession>A0A6G0MF71</accession>
<keyword evidence="2" id="KW-0812">Transmembrane</keyword>
<evidence type="ECO:0000313" key="4">
    <source>
        <dbReference type="Proteomes" id="UP000476176"/>
    </source>
</evidence>
<evidence type="ECO:0008006" key="5">
    <source>
        <dbReference type="Google" id="ProtNLM"/>
    </source>
</evidence>
<feature type="region of interest" description="Disordered" evidence="1">
    <location>
        <begin position="106"/>
        <end position="187"/>
    </location>
</feature>
<reference evidence="3 4" key="1">
    <citation type="submission" date="2018-09" db="EMBL/GenBank/DDBJ databases">
        <title>Genomic investigation of the strawberry pathogen Phytophthora fragariae indicates pathogenicity is determined by transcriptional variation in three key races.</title>
        <authorList>
            <person name="Adams T.M."/>
            <person name="Armitage A.D."/>
            <person name="Sobczyk M.K."/>
            <person name="Bates H.J."/>
            <person name="Dunwell J.M."/>
            <person name="Nellist C.F."/>
            <person name="Harrison R.J."/>
        </authorList>
    </citation>
    <scope>NUCLEOTIDE SEQUENCE [LARGE SCALE GENOMIC DNA]</scope>
    <source>
        <strain evidence="3 4">BC-23</strain>
    </source>
</reference>
<comment type="caution">
    <text evidence="3">The sequence shown here is derived from an EMBL/GenBank/DDBJ whole genome shotgun (WGS) entry which is preliminary data.</text>
</comment>
<organism evidence="3 4">
    <name type="scientific">Phytophthora fragariae</name>
    <dbReference type="NCBI Taxonomy" id="53985"/>
    <lineage>
        <taxon>Eukaryota</taxon>
        <taxon>Sar</taxon>
        <taxon>Stramenopiles</taxon>
        <taxon>Oomycota</taxon>
        <taxon>Peronosporomycetes</taxon>
        <taxon>Peronosporales</taxon>
        <taxon>Peronosporaceae</taxon>
        <taxon>Phytophthora</taxon>
    </lineage>
</organism>
<evidence type="ECO:0000256" key="1">
    <source>
        <dbReference type="SAM" id="MobiDB-lite"/>
    </source>
</evidence>
<keyword evidence="2" id="KW-1133">Transmembrane helix</keyword>
<keyword evidence="2" id="KW-0472">Membrane</keyword>
<feature type="compositionally biased region" description="Polar residues" evidence="1">
    <location>
        <begin position="118"/>
        <end position="135"/>
    </location>
</feature>
<sequence length="187" mass="20984">MRVCSSPRCSWCSATNSQTLLEPEPGQETQVEEVLARRVVLATASPFQRALHQRHARVSPVEKRVDAERNHDLLLARSTIIYSVIVVIVVLFGFVAFFVWKRNQNRKRSDGHGGYGPPSTTARTGISRGTSQGGNTVFELRMESTGYSSHHSKDKKAAHYQPQQRVERPPQWPANGAPTYTQQQQQS</sequence>
<gene>
    <name evidence="3" type="ORF">PF004_g29661</name>
</gene>
<dbReference type="AlphaFoldDB" id="A0A6G0MF71"/>
<name>A0A6G0MF71_9STRA</name>
<proteinExistence type="predicted"/>
<protein>
    <recommendedName>
        <fullName evidence="5">Transmembrane protein</fullName>
    </recommendedName>
</protein>
<dbReference type="Proteomes" id="UP000476176">
    <property type="component" value="Unassembled WGS sequence"/>
</dbReference>
<evidence type="ECO:0000313" key="3">
    <source>
        <dbReference type="EMBL" id="KAE9164951.1"/>
    </source>
</evidence>
<evidence type="ECO:0000256" key="2">
    <source>
        <dbReference type="SAM" id="Phobius"/>
    </source>
</evidence>
<feature type="transmembrane region" description="Helical" evidence="2">
    <location>
        <begin position="80"/>
        <end position="100"/>
    </location>
</feature>